<proteinExistence type="predicted"/>
<dbReference type="PROSITE" id="PS51257">
    <property type="entry name" value="PROKAR_LIPOPROTEIN"/>
    <property type="match status" value="1"/>
</dbReference>
<organism evidence="1">
    <name type="scientific">hydrothermal vent metagenome</name>
    <dbReference type="NCBI Taxonomy" id="652676"/>
    <lineage>
        <taxon>unclassified sequences</taxon>
        <taxon>metagenomes</taxon>
        <taxon>ecological metagenomes</taxon>
    </lineage>
</organism>
<gene>
    <name evidence="1" type="ORF">MNBD_GAMMA04-1106</name>
</gene>
<protein>
    <submittedName>
        <fullName evidence="1">Fatty acid cis/trans isomerase</fullName>
    </submittedName>
</protein>
<dbReference type="InterPro" id="IPR010706">
    <property type="entry name" value="Fatty_acid_cis-trans_isomerase"/>
</dbReference>
<reference evidence="1" key="1">
    <citation type="submission" date="2018-06" db="EMBL/GenBank/DDBJ databases">
        <authorList>
            <person name="Zhirakovskaya E."/>
        </authorList>
    </citation>
    <scope>NUCLEOTIDE SEQUENCE</scope>
</reference>
<dbReference type="EMBL" id="UOFB01000060">
    <property type="protein sequence ID" value="VAW44857.1"/>
    <property type="molecule type" value="Genomic_DNA"/>
</dbReference>
<name>A0A3B0W2B5_9ZZZZ</name>
<dbReference type="GO" id="GO:0016853">
    <property type="term" value="F:isomerase activity"/>
    <property type="evidence" value="ECO:0007669"/>
    <property type="project" value="UniProtKB-KW"/>
</dbReference>
<accession>A0A3B0W2B5</accession>
<dbReference type="AlphaFoldDB" id="A0A3B0W2B5"/>
<evidence type="ECO:0000313" key="1">
    <source>
        <dbReference type="EMBL" id="VAW44857.1"/>
    </source>
</evidence>
<keyword evidence="1" id="KW-0413">Isomerase</keyword>
<sequence length="803" mass="92935">MTIKKMLCLYFVITIIGFVGGCSQKKLDVTLEQTTVDENLLLTLPSKPISYFNHVKPVLERRCVSCHGCFDAPCQLKLTSIEGIQRGASKEKVYDGSRIFGINPTRLMIDAKTTAQWRDKNFHTVLNEGENTPRKNLEDSILYQLLRLKQIHPQARTGMLSNDFDLSLDREQSCPKPDEFQHYAQEHPKGGMPYAMPNLSNQEYKTLVQWIAQGSPVDSAPAPTKHTMEQVAQWEQFFNNRSSNKEILVNRYLYEHLFQAHIHFKNAPPREFFRLVRSTTPPSQKIDELASVRPYDDPGTAPFYYRLRPHHASIVAKEHVVYELSPQKMVRYQELFLDPDYSVEHLPSYDPKTSANPFKVYKDIPPNMRYRFLLDNARFFIEGFIKGPVCRGQVALNVIEDQFWVFFFNPDYYLNTSEADFLKDFSSSLAMPSEKGNTLNIISAWTEYIGKLDAYWKAKEDDFLNQSQQSHLEQAMQSIWDGNGTNPNAALTIYRHFDSASVHFGLTGDYPETAWIIDYPLLERIHYLLVAGFNVYGNVGHQLNTRLYMDFLRMEGEDNFLAYLPISQRKTIRDSWYVGMREILEKETYDSKKWLDKELVIGYQTDDPQAELYQQLEQHLGAMAGPEDPLNRCQSQSCQSTKYTEPSAEQRADAALTKIANINGAILQVFPDLAFIRIKTDPPQTHFVYTLIRNKSHKTVSSMISSEADDQRDVENDTLTVMKGLQGSYPNFFFDVPLQHVNDFAERYAAIRNRADYEQFVELFGVRRTNTDFWAIADWFQNYDTEQHPVRSGLFDLSRYNNR</sequence>
<dbReference type="Pfam" id="PF06934">
    <property type="entry name" value="CTI"/>
    <property type="match status" value="1"/>
</dbReference>